<reference evidence="4 5" key="1">
    <citation type="submission" date="2013-09" db="EMBL/GenBank/DDBJ databases">
        <title>Whole genome sequencing of Halarchaeum acidiphilum strain MH1-52-1.</title>
        <authorList>
            <person name="Shimane Y."/>
            <person name="Minegishi H."/>
            <person name="Nishi S."/>
            <person name="Echigo A."/>
            <person name="Shuto A."/>
            <person name="Konishi M."/>
            <person name="Ito T."/>
            <person name="Ohkuma M."/>
            <person name="Ohta Y."/>
            <person name="Nagano Y."/>
            <person name="Tsubouchi T."/>
            <person name="Mori K."/>
            <person name="Usui K."/>
            <person name="Kamekura M."/>
            <person name="Usami R."/>
            <person name="Takaki Y."/>
            <person name="Hatada Y."/>
        </authorList>
    </citation>
    <scope>NUCLEOTIDE SEQUENCE [LARGE SCALE GENOMIC DNA]</scope>
    <source>
        <strain evidence="4 5">JCM 16109</strain>
    </source>
</reference>
<evidence type="ECO:0000256" key="1">
    <source>
        <dbReference type="ARBA" id="ARBA00022553"/>
    </source>
</evidence>
<accession>U2YRI9</accession>
<dbReference type="RefSeq" id="WP_020221294.1">
    <property type="nucleotide sequence ID" value="NZ_BANO01000049.1"/>
</dbReference>
<dbReference type="InterPro" id="IPR001789">
    <property type="entry name" value="Sig_transdc_resp-reg_receiver"/>
</dbReference>
<dbReference type="AlphaFoldDB" id="U2YRI9"/>
<sequence>MTPRTVLYADDDPEFADVVGLRLRSHLDCAVETTTSGEHALERLDDADVDCLVLDYRLPGHDPLELLRDARSRRPDVPVVFFTGVDDPSAAADAKEAGAAAFVRKGPGSVDTLADVIREQIGA</sequence>
<evidence type="ECO:0000313" key="5">
    <source>
        <dbReference type="Proteomes" id="UP000016986"/>
    </source>
</evidence>
<dbReference type="eggNOG" id="arCOG02387">
    <property type="taxonomic scope" value="Archaea"/>
</dbReference>
<keyword evidence="5" id="KW-1185">Reference proteome</keyword>
<comment type="caution">
    <text evidence="4">The sequence shown here is derived from an EMBL/GenBank/DDBJ whole genome shotgun (WGS) entry which is preliminary data.</text>
</comment>
<evidence type="ECO:0000256" key="2">
    <source>
        <dbReference type="PROSITE-ProRule" id="PRU00169"/>
    </source>
</evidence>
<dbReference type="InterPro" id="IPR050595">
    <property type="entry name" value="Bact_response_regulator"/>
</dbReference>
<dbReference type="PROSITE" id="PS50110">
    <property type="entry name" value="RESPONSE_REGULATORY"/>
    <property type="match status" value="1"/>
</dbReference>
<dbReference type="Gene3D" id="3.40.50.2300">
    <property type="match status" value="1"/>
</dbReference>
<name>U2YRI9_9EURY</name>
<feature type="domain" description="Response regulatory" evidence="3">
    <location>
        <begin position="5"/>
        <end position="120"/>
    </location>
</feature>
<dbReference type="PANTHER" id="PTHR44591">
    <property type="entry name" value="STRESS RESPONSE REGULATOR PROTEIN 1"/>
    <property type="match status" value="1"/>
</dbReference>
<gene>
    <name evidence="4" type="ORF">MBEHAL_0375</name>
</gene>
<dbReference type="SUPFAM" id="SSF52172">
    <property type="entry name" value="CheY-like"/>
    <property type="match status" value="1"/>
</dbReference>
<dbReference type="Proteomes" id="UP000016986">
    <property type="component" value="Unassembled WGS sequence"/>
</dbReference>
<dbReference type="GO" id="GO:0000160">
    <property type="term" value="P:phosphorelay signal transduction system"/>
    <property type="evidence" value="ECO:0007669"/>
    <property type="project" value="InterPro"/>
</dbReference>
<dbReference type="EMBL" id="BATA01000005">
    <property type="protein sequence ID" value="GAD51615.1"/>
    <property type="molecule type" value="Genomic_DNA"/>
</dbReference>
<feature type="modified residue" description="4-aspartylphosphate" evidence="2">
    <location>
        <position position="55"/>
    </location>
</feature>
<organism evidence="4 5">
    <name type="scientific">Halarchaeum acidiphilum MH1-52-1</name>
    <dbReference type="NCBI Taxonomy" id="1261545"/>
    <lineage>
        <taxon>Archaea</taxon>
        <taxon>Methanobacteriati</taxon>
        <taxon>Methanobacteriota</taxon>
        <taxon>Stenosarchaea group</taxon>
        <taxon>Halobacteria</taxon>
        <taxon>Halobacteriales</taxon>
        <taxon>Halobacteriaceae</taxon>
    </lineage>
</organism>
<keyword evidence="1 2" id="KW-0597">Phosphoprotein</keyword>
<proteinExistence type="predicted"/>
<dbReference type="CDD" id="cd00156">
    <property type="entry name" value="REC"/>
    <property type="match status" value="1"/>
</dbReference>
<evidence type="ECO:0000259" key="3">
    <source>
        <dbReference type="PROSITE" id="PS50110"/>
    </source>
</evidence>
<evidence type="ECO:0000313" key="4">
    <source>
        <dbReference type="EMBL" id="GAD51615.1"/>
    </source>
</evidence>
<dbReference type="SMART" id="SM00448">
    <property type="entry name" value="REC"/>
    <property type="match status" value="1"/>
</dbReference>
<dbReference type="OrthoDB" id="8127at2157"/>
<protein>
    <submittedName>
        <fullName evidence="4">Htr-like protein</fullName>
    </submittedName>
</protein>
<dbReference type="PANTHER" id="PTHR44591:SF3">
    <property type="entry name" value="RESPONSE REGULATORY DOMAIN-CONTAINING PROTEIN"/>
    <property type="match status" value="1"/>
</dbReference>
<dbReference type="InterPro" id="IPR011006">
    <property type="entry name" value="CheY-like_superfamily"/>
</dbReference>
<dbReference type="Pfam" id="PF00072">
    <property type="entry name" value="Response_reg"/>
    <property type="match status" value="1"/>
</dbReference>